<dbReference type="AlphaFoldDB" id="A0A4P9ZXZ2"/>
<accession>A0A4P9ZXZ2</accession>
<feature type="compositionally biased region" description="Polar residues" evidence="1">
    <location>
        <begin position="1"/>
        <end position="20"/>
    </location>
</feature>
<gene>
    <name evidence="2" type="ORF">BJ085DRAFT_27562</name>
</gene>
<sequence length="213" mass="24305">MNSSSLGVRESPLSSFTPDSKSQHFDSTMFPPCDYIVSVQLNQHITESLTTVYLVPDCDQIWHTTRPRSILEQLHDIHNALKIKLSLVYFAVKLVERSAQRLQHDHANGRHEFANGSRIPGTLDDMIHFYLACLVISTEGIFLDRKSKKKGEPVVVPDNPILARVNALIVQFYSPERVQEKTQLIHKLLGSRVNVTCRSINRWMRQNRGLCLS</sequence>
<protein>
    <submittedName>
        <fullName evidence="2">Uncharacterized protein</fullName>
    </submittedName>
</protein>
<dbReference type="Proteomes" id="UP000268162">
    <property type="component" value="Unassembled WGS sequence"/>
</dbReference>
<name>A0A4P9ZXZ2_9FUNG</name>
<keyword evidence="3" id="KW-1185">Reference proteome</keyword>
<reference evidence="3" key="1">
    <citation type="journal article" date="2018" name="Nat. Microbiol.">
        <title>Leveraging single-cell genomics to expand the fungal tree of life.</title>
        <authorList>
            <person name="Ahrendt S.R."/>
            <person name="Quandt C.A."/>
            <person name="Ciobanu D."/>
            <person name="Clum A."/>
            <person name="Salamov A."/>
            <person name="Andreopoulos B."/>
            <person name="Cheng J.F."/>
            <person name="Woyke T."/>
            <person name="Pelin A."/>
            <person name="Henrissat B."/>
            <person name="Reynolds N.K."/>
            <person name="Benny G.L."/>
            <person name="Smith M.E."/>
            <person name="James T.Y."/>
            <person name="Grigoriev I.V."/>
        </authorList>
    </citation>
    <scope>NUCLEOTIDE SEQUENCE [LARGE SCALE GENOMIC DNA]</scope>
    <source>
        <strain evidence="3">RSA 468</strain>
    </source>
</reference>
<dbReference type="EMBL" id="ML002353">
    <property type="protein sequence ID" value="RKP38564.1"/>
    <property type="molecule type" value="Genomic_DNA"/>
</dbReference>
<feature type="region of interest" description="Disordered" evidence="1">
    <location>
        <begin position="1"/>
        <end position="21"/>
    </location>
</feature>
<proteinExistence type="predicted"/>
<evidence type="ECO:0000256" key="1">
    <source>
        <dbReference type="SAM" id="MobiDB-lite"/>
    </source>
</evidence>
<evidence type="ECO:0000313" key="2">
    <source>
        <dbReference type="EMBL" id="RKP38564.1"/>
    </source>
</evidence>
<dbReference type="OrthoDB" id="5516387at2759"/>
<organism evidence="2 3">
    <name type="scientific">Dimargaris cristalligena</name>
    <dbReference type="NCBI Taxonomy" id="215637"/>
    <lineage>
        <taxon>Eukaryota</taxon>
        <taxon>Fungi</taxon>
        <taxon>Fungi incertae sedis</taxon>
        <taxon>Zoopagomycota</taxon>
        <taxon>Kickxellomycotina</taxon>
        <taxon>Dimargaritomycetes</taxon>
        <taxon>Dimargaritales</taxon>
        <taxon>Dimargaritaceae</taxon>
        <taxon>Dimargaris</taxon>
    </lineage>
</organism>
<evidence type="ECO:0000313" key="3">
    <source>
        <dbReference type="Proteomes" id="UP000268162"/>
    </source>
</evidence>